<evidence type="ECO:0000313" key="2">
    <source>
        <dbReference type="Proteomes" id="UP000009183"/>
    </source>
</evidence>
<protein>
    <submittedName>
        <fullName evidence="1">Uncharacterized protein</fullName>
    </submittedName>
</protein>
<dbReference type="Proteomes" id="UP000009183">
    <property type="component" value="Chromosome 9"/>
</dbReference>
<name>F6HSC3_VITVI</name>
<keyword evidence="2" id="KW-1185">Reference proteome</keyword>
<accession>F6HSC3</accession>
<reference evidence="2" key="1">
    <citation type="journal article" date="2007" name="Nature">
        <title>The grapevine genome sequence suggests ancestral hexaploidization in major angiosperm phyla.</title>
        <authorList>
            <consortium name="The French-Italian Public Consortium for Grapevine Genome Characterization."/>
            <person name="Jaillon O."/>
            <person name="Aury J.-M."/>
            <person name="Noel B."/>
            <person name="Policriti A."/>
            <person name="Clepet C."/>
            <person name="Casagrande A."/>
            <person name="Choisne N."/>
            <person name="Aubourg S."/>
            <person name="Vitulo N."/>
            <person name="Jubin C."/>
            <person name="Vezzi A."/>
            <person name="Legeai F."/>
            <person name="Hugueney P."/>
            <person name="Dasilva C."/>
            <person name="Horner D."/>
            <person name="Mica E."/>
            <person name="Jublot D."/>
            <person name="Poulain J."/>
            <person name="Bruyere C."/>
            <person name="Billault A."/>
            <person name="Segurens B."/>
            <person name="Gouyvenoux M."/>
            <person name="Ugarte E."/>
            <person name="Cattonaro F."/>
            <person name="Anthouard V."/>
            <person name="Vico V."/>
            <person name="Del Fabbro C."/>
            <person name="Alaux M."/>
            <person name="Di Gaspero G."/>
            <person name="Dumas V."/>
            <person name="Felice N."/>
            <person name="Paillard S."/>
            <person name="Juman I."/>
            <person name="Moroldo M."/>
            <person name="Scalabrin S."/>
            <person name="Canaguier A."/>
            <person name="Le Clainche I."/>
            <person name="Malacrida G."/>
            <person name="Durand E."/>
            <person name="Pesole G."/>
            <person name="Laucou V."/>
            <person name="Chatelet P."/>
            <person name="Merdinoglu D."/>
            <person name="Delledonne M."/>
            <person name="Pezzotti M."/>
            <person name="Lecharny A."/>
            <person name="Scarpelli C."/>
            <person name="Artiguenave F."/>
            <person name="Pe M.E."/>
            <person name="Valle G."/>
            <person name="Morgante M."/>
            <person name="Caboche M."/>
            <person name="Adam-Blondon A.-F."/>
            <person name="Weissenbach J."/>
            <person name="Quetier F."/>
            <person name="Wincker P."/>
        </authorList>
    </citation>
    <scope>NUCLEOTIDE SEQUENCE [LARGE SCALE GENOMIC DNA]</scope>
    <source>
        <strain evidence="2">cv. Pinot noir / PN40024</strain>
    </source>
</reference>
<evidence type="ECO:0000313" key="1">
    <source>
        <dbReference type="EMBL" id="CCB57582.1"/>
    </source>
</evidence>
<dbReference type="HOGENOM" id="CLU_3385777_0_0_1"/>
<dbReference type="AlphaFoldDB" id="F6HSC3"/>
<sequence length="33" mass="3668">MACCYTKKGLGHEHGAVTTMRKGGLYRQKPEES</sequence>
<proteinExistence type="predicted"/>
<dbReference type="PaxDb" id="29760-VIT_09s0096g00950.t01"/>
<organism evidence="1 2">
    <name type="scientific">Vitis vinifera</name>
    <name type="common">Grape</name>
    <dbReference type="NCBI Taxonomy" id="29760"/>
    <lineage>
        <taxon>Eukaryota</taxon>
        <taxon>Viridiplantae</taxon>
        <taxon>Streptophyta</taxon>
        <taxon>Embryophyta</taxon>
        <taxon>Tracheophyta</taxon>
        <taxon>Spermatophyta</taxon>
        <taxon>Magnoliopsida</taxon>
        <taxon>eudicotyledons</taxon>
        <taxon>Gunneridae</taxon>
        <taxon>Pentapetalae</taxon>
        <taxon>rosids</taxon>
        <taxon>Vitales</taxon>
        <taxon>Vitaceae</taxon>
        <taxon>Viteae</taxon>
        <taxon>Vitis</taxon>
    </lineage>
</organism>
<dbReference type="EMBL" id="FN596243">
    <property type="protein sequence ID" value="CCB57582.1"/>
    <property type="molecule type" value="Genomic_DNA"/>
</dbReference>
<gene>
    <name evidence="1" type="ordered locus">VIT_09s0096g00950</name>
</gene>
<dbReference type="InParanoid" id="F6HSC3"/>